<dbReference type="InterPro" id="IPR058240">
    <property type="entry name" value="rSAM_sf"/>
</dbReference>
<keyword evidence="6 12" id="KW-0408">Iron</keyword>
<keyword evidence="2 12" id="KW-0004">4Fe-4S</keyword>
<dbReference type="GO" id="GO:0005525">
    <property type="term" value="F:GTP binding"/>
    <property type="evidence" value="ECO:0007669"/>
    <property type="project" value="UniProtKB-UniRule"/>
</dbReference>
<feature type="binding site" evidence="12">
    <location>
        <position position="261"/>
    </location>
    <ligand>
        <name>[4Fe-4S] cluster</name>
        <dbReference type="ChEBI" id="CHEBI:49883"/>
        <label>2</label>
        <note>4Fe-4S-substrate</note>
    </ligand>
</feature>
<dbReference type="AlphaFoldDB" id="A0A5S9IM57"/>
<reference evidence="14 15" key="1">
    <citation type="submission" date="2019-08" db="EMBL/GenBank/DDBJ databases">
        <title>Complete genome sequence of Candidatus Uab amorphum.</title>
        <authorList>
            <person name="Shiratori T."/>
            <person name="Suzuki S."/>
            <person name="Kakizawa Y."/>
            <person name="Ishida K."/>
        </authorList>
    </citation>
    <scope>NUCLEOTIDE SEQUENCE [LARGE SCALE GENOMIC DNA]</scope>
    <source>
        <strain evidence="14 15">SRT547</strain>
    </source>
</reference>
<gene>
    <name evidence="12" type="primary">moaA</name>
    <name evidence="14" type="ORF">UABAM_02621</name>
</gene>
<feature type="binding site" evidence="12">
    <location>
        <position position="161"/>
    </location>
    <ligand>
        <name>GTP</name>
        <dbReference type="ChEBI" id="CHEBI:37565"/>
    </ligand>
</feature>
<dbReference type="CDD" id="cd21117">
    <property type="entry name" value="Twitch_MoaA"/>
    <property type="match status" value="1"/>
</dbReference>
<evidence type="ECO:0000259" key="13">
    <source>
        <dbReference type="PROSITE" id="PS51918"/>
    </source>
</evidence>
<dbReference type="UniPathway" id="UPA00344"/>
<comment type="catalytic activity">
    <reaction evidence="11 12">
        <text>GTP + AH2 + S-adenosyl-L-methionine = (8S)-3',8-cyclo-7,8-dihydroguanosine 5'-triphosphate + 5'-deoxyadenosine + L-methionine + A + H(+)</text>
        <dbReference type="Rhea" id="RHEA:49576"/>
        <dbReference type="ChEBI" id="CHEBI:13193"/>
        <dbReference type="ChEBI" id="CHEBI:15378"/>
        <dbReference type="ChEBI" id="CHEBI:17319"/>
        <dbReference type="ChEBI" id="CHEBI:17499"/>
        <dbReference type="ChEBI" id="CHEBI:37565"/>
        <dbReference type="ChEBI" id="CHEBI:57844"/>
        <dbReference type="ChEBI" id="CHEBI:59789"/>
        <dbReference type="ChEBI" id="CHEBI:131766"/>
        <dbReference type="EC" id="4.1.99.22"/>
    </reaction>
</comment>
<protein>
    <recommendedName>
        <fullName evidence="1 12">GTP 3',8-cyclase</fullName>
        <ecNumber evidence="1 12">4.1.99.22</ecNumber>
    </recommendedName>
    <alternativeName>
        <fullName evidence="12">Molybdenum cofactor biosynthesis protein A</fullName>
    </alternativeName>
</protein>
<evidence type="ECO:0000313" key="15">
    <source>
        <dbReference type="Proteomes" id="UP000326354"/>
    </source>
</evidence>
<comment type="similarity">
    <text evidence="12">Belongs to the radical SAM superfamily. MoaA family.</text>
</comment>
<keyword evidence="10 12" id="KW-0456">Lyase</keyword>
<feature type="binding site" evidence="12">
    <location>
        <position position="27"/>
    </location>
    <ligand>
        <name>S-adenosyl-L-methionine</name>
        <dbReference type="ChEBI" id="CHEBI:59789"/>
    </ligand>
</feature>
<dbReference type="Pfam" id="PF04055">
    <property type="entry name" value="Radical_SAM"/>
    <property type="match status" value="1"/>
</dbReference>
<dbReference type="PROSITE" id="PS51918">
    <property type="entry name" value="RADICAL_SAM"/>
    <property type="match status" value="1"/>
</dbReference>
<dbReference type="HAMAP" id="MF_01225_B">
    <property type="entry name" value="MoaA_B"/>
    <property type="match status" value="1"/>
</dbReference>
<feature type="binding site" evidence="12">
    <location>
        <position position="25"/>
    </location>
    <ligand>
        <name>[4Fe-4S] cluster</name>
        <dbReference type="ChEBI" id="CHEBI:49883"/>
        <label>1</label>
        <note>4Fe-4S-S-AdoMet</note>
    </ligand>
</feature>
<feature type="binding site" evidence="12">
    <location>
        <position position="258"/>
    </location>
    <ligand>
        <name>[4Fe-4S] cluster</name>
        <dbReference type="ChEBI" id="CHEBI:49883"/>
        <label>2</label>
        <note>4Fe-4S-substrate</note>
    </ligand>
</feature>
<dbReference type="Proteomes" id="UP000326354">
    <property type="component" value="Chromosome"/>
</dbReference>
<dbReference type="GO" id="GO:1904047">
    <property type="term" value="F:S-adenosyl-L-methionine binding"/>
    <property type="evidence" value="ECO:0007669"/>
    <property type="project" value="UniProtKB-UniRule"/>
</dbReference>
<dbReference type="GO" id="GO:0051539">
    <property type="term" value="F:4 iron, 4 sulfur cluster binding"/>
    <property type="evidence" value="ECO:0007669"/>
    <property type="project" value="UniProtKB-UniRule"/>
</dbReference>
<keyword evidence="4 12" id="KW-0479">Metal-binding</keyword>
<evidence type="ECO:0000256" key="10">
    <source>
        <dbReference type="ARBA" id="ARBA00023239"/>
    </source>
</evidence>
<dbReference type="OrthoDB" id="9763993at2"/>
<name>A0A5S9IM57_UABAM</name>
<evidence type="ECO:0000256" key="12">
    <source>
        <dbReference type="HAMAP-Rule" id="MF_01225"/>
    </source>
</evidence>
<accession>A0A5S9IM57</accession>
<dbReference type="GO" id="GO:0046872">
    <property type="term" value="F:metal ion binding"/>
    <property type="evidence" value="ECO:0007669"/>
    <property type="project" value="UniProtKB-KW"/>
</dbReference>
<dbReference type="KEGG" id="uam:UABAM_02621"/>
<keyword evidence="5 12" id="KW-0547">Nucleotide-binding</keyword>
<dbReference type="SFLD" id="SFLDG01067">
    <property type="entry name" value="SPASM/twitch_domain_containing"/>
    <property type="match status" value="1"/>
</dbReference>
<dbReference type="EMBL" id="AP019860">
    <property type="protein sequence ID" value="BBM84264.1"/>
    <property type="molecule type" value="Genomic_DNA"/>
</dbReference>
<feature type="binding site" evidence="12">
    <location>
        <position position="21"/>
    </location>
    <ligand>
        <name>[4Fe-4S] cluster</name>
        <dbReference type="ChEBI" id="CHEBI:49883"/>
        <label>1</label>
        <note>4Fe-4S-S-AdoMet</note>
    </ligand>
</feature>
<dbReference type="InterPro" id="IPR013785">
    <property type="entry name" value="Aldolase_TIM"/>
</dbReference>
<proteinExistence type="inferred from homology"/>
<dbReference type="GO" id="GO:0061798">
    <property type="term" value="F:GTP 3',8'-cyclase activity"/>
    <property type="evidence" value="ECO:0007669"/>
    <property type="project" value="UniProtKB-UniRule"/>
</dbReference>
<sequence length="330" mass="38015">MLKDLLQRPIRTMRISVIDACNFRCTYCMPTDKYGANYKFLPKKQLLTFDEMVRLISIFTTLGVRKIKITGGEPLLRENICHFISSVSQIPQIEDISLTTNGYFLPRQAKNLKDAGLHRITISLDSLQQQNFQKIIGRKYSLDRVLQGIAAAEDAKLFPIKINVVVIKGYNDMEILNIVEYFKKKHYIVRFIEYMDVGNVNAWEMRHVVPSKQILQTIQEKYALVAHGLQYGEVASRYVHEDGEGEINFISSVTEPFCSSCVRARLSAEGKLYTCLFASKGHDVKSMLIKSDDDIRDYLSNIWQKRSDRYSEERSNTTKKNKVEMYHIGG</sequence>
<keyword evidence="15" id="KW-1185">Reference proteome</keyword>
<dbReference type="SFLD" id="SFLDS00029">
    <property type="entry name" value="Radical_SAM"/>
    <property type="match status" value="1"/>
</dbReference>
<comment type="caution">
    <text evidence="12">Lacks conserved residue(s) required for the propagation of feature annotation.</text>
</comment>
<evidence type="ECO:0000256" key="3">
    <source>
        <dbReference type="ARBA" id="ARBA00022691"/>
    </source>
</evidence>
<dbReference type="NCBIfam" id="TIGR02666">
    <property type="entry name" value="moaA"/>
    <property type="match status" value="1"/>
</dbReference>
<dbReference type="RefSeq" id="WP_151968430.1">
    <property type="nucleotide sequence ID" value="NZ_AP019860.1"/>
</dbReference>
<feature type="binding site" evidence="12">
    <location>
        <position position="99"/>
    </location>
    <ligand>
        <name>GTP</name>
        <dbReference type="ChEBI" id="CHEBI:37565"/>
    </ligand>
</feature>
<evidence type="ECO:0000256" key="4">
    <source>
        <dbReference type="ARBA" id="ARBA00022723"/>
    </source>
</evidence>
<dbReference type="InterPro" id="IPR013483">
    <property type="entry name" value="MoaA"/>
</dbReference>
<feature type="binding site" evidence="12">
    <location>
        <position position="123"/>
    </location>
    <ligand>
        <name>S-adenosyl-L-methionine</name>
        <dbReference type="ChEBI" id="CHEBI:59789"/>
    </ligand>
</feature>
<dbReference type="SUPFAM" id="SSF102114">
    <property type="entry name" value="Radical SAM enzymes"/>
    <property type="match status" value="1"/>
</dbReference>
<dbReference type="SFLD" id="SFLDG01386">
    <property type="entry name" value="main_SPASM_domain-containing"/>
    <property type="match status" value="1"/>
</dbReference>
<keyword evidence="8 12" id="KW-0342">GTP-binding</keyword>
<comment type="function">
    <text evidence="12">Catalyzes the cyclization of GTP to (8S)-3',8-cyclo-7,8-dihydroguanosine 5'-triphosphate.</text>
</comment>
<evidence type="ECO:0000256" key="5">
    <source>
        <dbReference type="ARBA" id="ARBA00022741"/>
    </source>
</evidence>
<dbReference type="PANTHER" id="PTHR22960">
    <property type="entry name" value="MOLYBDOPTERIN COFACTOR SYNTHESIS PROTEIN A"/>
    <property type="match status" value="1"/>
</dbReference>
<evidence type="ECO:0000256" key="9">
    <source>
        <dbReference type="ARBA" id="ARBA00023150"/>
    </source>
</evidence>
<dbReference type="CDD" id="cd01335">
    <property type="entry name" value="Radical_SAM"/>
    <property type="match status" value="1"/>
</dbReference>
<feature type="binding site" evidence="12">
    <location>
        <position position="195"/>
    </location>
    <ligand>
        <name>S-adenosyl-L-methionine</name>
        <dbReference type="ChEBI" id="CHEBI:59789"/>
    </ligand>
</feature>
<evidence type="ECO:0000256" key="11">
    <source>
        <dbReference type="ARBA" id="ARBA00048697"/>
    </source>
</evidence>
<comment type="subunit">
    <text evidence="12">Monomer and homodimer.</text>
</comment>
<dbReference type="InterPro" id="IPR007197">
    <property type="entry name" value="rSAM"/>
</dbReference>
<dbReference type="Pfam" id="PF06463">
    <property type="entry name" value="Mob_synth_C"/>
    <property type="match status" value="1"/>
</dbReference>
<dbReference type="GO" id="GO:0006777">
    <property type="term" value="P:Mo-molybdopterin cofactor biosynthetic process"/>
    <property type="evidence" value="ECO:0007669"/>
    <property type="project" value="UniProtKB-UniRule"/>
</dbReference>
<dbReference type="SMART" id="SM00729">
    <property type="entry name" value="Elp3"/>
    <property type="match status" value="1"/>
</dbReference>
<dbReference type="InterPro" id="IPR006638">
    <property type="entry name" value="Elp3/MiaA/NifB-like_rSAM"/>
</dbReference>
<evidence type="ECO:0000256" key="6">
    <source>
        <dbReference type="ARBA" id="ARBA00023004"/>
    </source>
</evidence>
<keyword evidence="9 12" id="KW-0501">Molybdenum cofactor biosynthesis</keyword>
<dbReference type="SFLD" id="SFLDG01383">
    <property type="entry name" value="cyclic_pyranopterin_phosphate"/>
    <property type="match status" value="1"/>
</dbReference>
<feature type="domain" description="Radical SAM core" evidence="13">
    <location>
        <begin position="5"/>
        <end position="233"/>
    </location>
</feature>
<keyword evidence="7 12" id="KW-0411">Iron-sulfur</keyword>
<dbReference type="PANTHER" id="PTHR22960:SF0">
    <property type="entry name" value="MOLYBDENUM COFACTOR BIOSYNTHESIS PROTEIN 1"/>
    <property type="match status" value="1"/>
</dbReference>
<dbReference type="NCBIfam" id="NF001199">
    <property type="entry name" value="PRK00164.2-1"/>
    <property type="match status" value="1"/>
</dbReference>
<evidence type="ECO:0000256" key="1">
    <source>
        <dbReference type="ARBA" id="ARBA00012167"/>
    </source>
</evidence>
<comment type="pathway">
    <text evidence="12">Cofactor biosynthesis; molybdopterin biosynthesis.</text>
</comment>
<comment type="cofactor">
    <cofactor evidence="12">
        <name>[4Fe-4S] cluster</name>
        <dbReference type="ChEBI" id="CHEBI:49883"/>
    </cofactor>
    <text evidence="12">Binds 2 [4Fe-4S] clusters. Binds 1 [4Fe-4S] cluster coordinated with 3 cysteines and an exchangeable S-adenosyl-L-methionine and 1 [4Fe-4S] cluster coordinated with 3 cysteines and the GTP-derived substrate.</text>
</comment>
<feature type="binding site" evidence="12">
    <location>
        <position position="14"/>
    </location>
    <ligand>
        <name>GTP</name>
        <dbReference type="ChEBI" id="CHEBI:37565"/>
    </ligand>
</feature>
<evidence type="ECO:0000256" key="7">
    <source>
        <dbReference type="ARBA" id="ARBA00023014"/>
    </source>
</evidence>
<dbReference type="InterPro" id="IPR040064">
    <property type="entry name" value="MoaA-like"/>
</dbReference>
<dbReference type="InterPro" id="IPR050105">
    <property type="entry name" value="MoCo_biosynth_MoaA/MoaC"/>
</dbReference>
<evidence type="ECO:0000313" key="14">
    <source>
        <dbReference type="EMBL" id="BBM84264.1"/>
    </source>
</evidence>
<feature type="binding site" evidence="12">
    <location>
        <position position="72"/>
    </location>
    <ligand>
        <name>S-adenosyl-L-methionine</name>
        <dbReference type="ChEBI" id="CHEBI:59789"/>
    </ligand>
</feature>
<dbReference type="EC" id="4.1.99.22" evidence="1 12"/>
<feature type="binding site" evidence="12">
    <location>
        <position position="275"/>
    </location>
    <ligand>
        <name>[4Fe-4S] cluster</name>
        <dbReference type="ChEBI" id="CHEBI:49883"/>
        <label>2</label>
        <note>4Fe-4S-substrate</note>
    </ligand>
</feature>
<dbReference type="InterPro" id="IPR000385">
    <property type="entry name" value="MoaA_NifB_PqqE_Fe-S-bd_CS"/>
</dbReference>
<evidence type="ECO:0000256" key="2">
    <source>
        <dbReference type="ARBA" id="ARBA00022485"/>
    </source>
</evidence>
<feature type="binding site" evidence="12">
    <location>
        <position position="28"/>
    </location>
    <ligand>
        <name>[4Fe-4S] cluster</name>
        <dbReference type="ChEBI" id="CHEBI:49883"/>
        <label>1</label>
        <note>4Fe-4S-S-AdoMet</note>
    </ligand>
</feature>
<organism evidence="14 15">
    <name type="scientific">Uabimicrobium amorphum</name>
    <dbReference type="NCBI Taxonomy" id="2596890"/>
    <lineage>
        <taxon>Bacteria</taxon>
        <taxon>Pseudomonadati</taxon>
        <taxon>Planctomycetota</taxon>
        <taxon>Candidatus Uabimicrobiia</taxon>
        <taxon>Candidatus Uabimicrobiales</taxon>
        <taxon>Candidatus Uabimicrobiaceae</taxon>
        <taxon>Candidatus Uabimicrobium</taxon>
    </lineage>
</organism>
<dbReference type="GO" id="GO:0061799">
    <property type="term" value="F:cyclic pyranopterin monophosphate synthase activity"/>
    <property type="evidence" value="ECO:0007669"/>
    <property type="project" value="TreeGrafter"/>
</dbReference>
<feature type="binding site" evidence="12">
    <location>
        <begin position="263"/>
        <end position="265"/>
    </location>
    <ligand>
        <name>GTP</name>
        <dbReference type="ChEBI" id="CHEBI:37565"/>
    </ligand>
</feature>
<keyword evidence="3 12" id="KW-0949">S-adenosyl-L-methionine</keyword>
<evidence type="ECO:0000256" key="8">
    <source>
        <dbReference type="ARBA" id="ARBA00023134"/>
    </source>
</evidence>
<dbReference type="PROSITE" id="PS01305">
    <property type="entry name" value="MOAA_NIFB_PQQE"/>
    <property type="match status" value="1"/>
</dbReference>
<dbReference type="Gene3D" id="3.20.20.70">
    <property type="entry name" value="Aldolase class I"/>
    <property type="match status" value="1"/>
</dbReference>
<dbReference type="InterPro" id="IPR010505">
    <property type="entry name" value="MoaA_twitch"/>
</dbReference>